<evidence type="ECO:0000259" key="1">
    <source>
        <dbReference type="Pfam" id="PF00903"/>
    </source>
</evidence>
<dbReference type="EMBL" id="JAFEUC010000001">
    <property type="protein sequence ID" value="MBM7075376.1"/>
    <property type="molecule type" value="Genomic_DNA"/>
</dbReference>
<feature type="domain" description="Glyoxalase/fosfomycin resistance/dioxygenase" evidence="1">
    <location>
        <begin position="12"/>
        <end position="143"/>
    </location>
</feature>
<dbReference type="Proteomes" id="UP001518872">
    <property type="component" value="Unassembled WGS sequence"/>
</dbReference>
<reference evidence="2 3" key="1">
    <citation type="submission" date="2021-02" db="EMBL/GenBank/DDBJ databases">
        <authorList>
            <person name="Ra J.-S."/>
        </authorList>
    </citation>
    <scope>NUCLEOTIDE SEQUENCE [LARGE SCALE GENOMIC DNA]</scope>
    <source>
        <strain evidence="2 3">MMS20-R1-14</strain>
    </source>
</reference>
<dbReference type="Gene3D" id="3.10.180.10">
    <property type="entry name" value="2,3-Dihydroxybiphenyl 1,2-Dioxygenase, domain 1"/>
    <property type="match status" value="1"/>
</dbReference>
<dbReference type="CDD" id="cd06588">
    <property type="entry name" value="PhnB_like"/>
    <property type="match status" value="1"/>
</dbReference>
<evidence type="ECO:0000313" key="2">
    <source>
        <dbReference type="EMBL" id="MBM7075376.1"/>
    </source>
</evidence>
<proteinExistence type="predicted"/>
<dbReference type="RefSeq" id="WP_204923434.1">
    <property type="nucleotide sequence ID" value="NZ_JAFEUC010000001.1"/>
</dbReference>
<organism evidence="2 3">
    <name type="scientific">Micromonospora humida</name>
    <dbReference type="NCBI Taxonomy" id="2809018"/>
    <lineage>
        <taxon>Bacteria</taxon>
        <taxon>Bacillati</taxon>
        <taxon>Actinomycetota</taxon>
        <taxon>Actinomycetes</taxon>
        <taxon>Micromonosporales</taxon>
        <taxon>Micromonosporaceae</taxon>
        <taxon>Micromonospora</taxon>
    </lineage>
</organism>
<keyword evidence="3" id="KW-1185">Reference proteome</keyword>
<dbReference type="PANTHER" id="PTHR33990">
    <property type="entry name" value="PROTEIN YJDN-RELATED"/>
    <property type="match status" value="1"/>
</dbReference>
<gene>
    <name evidence="2" type="ORF">JQX11_03255</name>
</gene>
<protein>
    <submittedName>
        <fullName evidence="2">VOC family protein</fullName>
    </submittedName>
</protein>
<evidence type="ECO:0000313" key="3">
    <source>
        <dbReference type="Proteomes" id="UP001518872"/>
    </source>
</evidence>
<dbReference type="Pfam" id="PF00903">
    <property type="entry name" value="Glyoxalase"/>
    <property type="match status" value="1"/>
</dbReference>
<dbReference type="InterPro" id="IPR004360">
    <property type="entry name" value="Glyas_Fos-R_dOase_dom"/>
</dbReference>
<sequence>MAITTTTHLNFRGEARAALEFYRSVFGGHLTVVAYRDFGMPGDLPDADRVVFGQVTADNGFTIMAYDVPGPGPAAVPAVTTSREHGMTLTGERFFVCVRGETADEVSALWDGLADGAEIIERFGPSPWTPGFGMLTDRFGVTWILDVAVAHSH</sequence>
<name>A0ABS2IQ24_9ACTN</name>
<dbReference type="SUPFAM" id="SSF54593">
    <property type="entry name" value="Glyoxalase/Bleomycin resistance protein/Dihydroxybiphenyl dioxygenase"/>
    <property type="match status" value="1"/>
</dbReference>
<dbReference type="PANTHER" id="PTHR33990:SF1">
    <property type="entry name" value="PROTEIN YJDN"/>
    <property type="match status" value="1"/>
</dbReference>
<dbReference type="InterPro" id="IPR029068">
    <property type="entry name" value="Glyas_Bleomycin-R_OHBP_Dase"/>
</dbReference>
<comment type="caution">
    <text evidence="2">The sequence shown here is derived from an EMBL/GenBank/DDBJ whole genome shotgun (WGS) entry which is preliminary data.</text>
</comment>
<accession>A0ABS2IQ24</accession>
<dbReference type="InterPro" id="IPR028973">
    <property type="entry name" value="PhnB-like"/>
</dbReference>